<feature type="domain" description="Transglutaminase-like" evidence="2">
    <location>
        <begin position="446"/>
        <end position="513"/>
    </location>
</feature>
<dbReference type="PANTHER" id="PTHR33490:SF3">
    <property type="entry name" value="CONSERVED INTEGRAL MEMBRANE PROTEIN"/>
    <property type="match status" value="1"/>
</dbReference>
<proteinExistence type="predicted"/>
<organism evidence="3 4">
    <name type="scientific">Rosistilla oblonga</name>
    <dbReference type="NCBI Taxonomy" id="2527990"/>
    <lineage>
        <taxon>Bacteria</taxon>
        <taxon>Pseudomonadati</taxon>
        <taxon>Planctomycetota</taxon>
        <taxon>Planctomycetia</taxon>
        <taxon>Pirellulales</taxon>
        <taxon>Pirellulaceae</taxon>
        <taxon>Rosistilla</taxon>
    </lineage>
</organism>
<evidence type="ECO:0000313" key="3">
    <source>
        <dbReference type="EMBL" id="QDV54572.1"/>
    </source>
</evidence>
<protein>
    <submittedName>
        <fullName evidence="3">Transglutaminase-like superfamily protein</fullName>
    </submittedName>
</protein>
<evidence type="ECO:0000256" key="1">
    <source>
        <dbReference type="SAM" id="MobiDB-lite"/>
    </source>
</evidence>
<feature type="compositionally biased region" description="Basic and acidic residues" evidence="1">
    <location>
        <begin position="42"/>
        <end position="64"/>
    </location>
</feature>
<feature type="compositionally biased region" description="Basic and acidic residues" evidence="1">
    <location>
        <begin position="74"/>
        <end position="83"/>
    </location>
</feature>
<sequence length="555" mass="61174">MYAFLRPFFRSAIATPSCSWCLLMVMGVVMFGGCDRVPPRPEIGKDAEGETREFSDDQPAEKVAKSLPRVPAESSDREAEPPTGIVDRDLQWWDAYLVGREPIGFSVTKVEPVGGGDSYVRYSMEEQLKVRRGKQVVQQWLKQTSLEAVDGTFQEFGSELSRGGEIVISSGAVGYNKMNIEVRRGDQVETVAIPWDSKYRGPFATQQSLRAKPMQPGEERVLEALLPVQNVVGTIRLKAIDVVNVAMLTGDSKKLLEIESSTLVGDRVVLSQLLWTNERGDLLKTYTPALDFATYRTDQETATEVGTPKQDLLAATAIRVETDAPWSTISQQTPIAYRIEHRTQDPSDLFVSSANQTIAAIDDRTVLVVCSAEEEQSVDSQPVAAEDELSNALIQSDHPTIRQMVNRLLVLEGASLDQKAETLRLGVYRHVRKKNFSRGFLSAGQVATEAEGDCTEHAILLAALCRAAGIPSRVAAGLMLLPPAEGQTEPLMAYHMWTLIWTGERWMALDATLPERPQFADRIMVVSSNLASGNEYSCLLPVLQVMGQVDVAIED</sequence>
<dbReference type="SUPFAM" id="SSF54001">
    <property type="entry name" value="Cysteine proteinases"/>
    <property type="match status" value="1"/>
</dbReference>
<dbReference type="Pfam" id="PF01841">
    <property type="entry name" value="Transglut_core"/>
    <property type="match status" value="1"/>
</dbReference>
<dbReference type="InterPro" id="IPR038765">
    <property type="entry name" value="Papain-like_cys_pep_sf"/>
</dbReference>
<evidence type="ECO:0000313" key="4">
    <source>
        <dbReference type="Proteomes" id="UP000316770"/>
    </source>
</evidence>
<dbReference type="EMBL" id="CP036318">
    <property type="protein sequence ID" value="QDV54572.1"/>
    <property type="molecule type" value="Genomic_DNA"/>
</dbReference>
<dbReference type="PANTHER" id="PTHR33490">
    <property type="entry name" value="BLR5614 PROTEIN-RELATED"/>
    <property type="match status" value="1"/>
</dbReference>
<dbReference type="PROSITE" id="PS51257">
    <property type="entry name" value="PROKAR_LIPOPROTEIN"/>
    <property type="match status" value="1"/>
</dbReference>
<feature type="region of interest" description="Disordered" evidence="1">
    <location>
        <begin position="42"/>
        <end position="83"/>
    </location>
</feature>
<name>A0A518IND2_9BACT</name>
<keyword evidence="4" id="KW-1185">Reference proteome</keyword>
<gene>
    <name evidence="3" type="ORF">Mal33_05270</name>
</gene>
<dbReference type="InterPro" id="IPR002931">
    <property type="entry name" value="Transglutaminase-like"/>
</dbReference>
<dbReference type="Gene3D" id="3.10.620.30">
    <property type="match status" value="1"/>
</dbReference>
<accession>A0A518IND2</accession>
<reference evidence="3 4" key="1">
    <citation type="submission" date="2019-02" db="EMBL/GenBank/DDBJ databases">
        <title>Deep-cultivation of Planctomycetes and their phenomic and genomic characterization uncovers novel biology.</title>
        <authorList>
            <person name="Wiegand S."/>
            <person name="Jogler M."/>
            <person name="Boedeker C."/>
            <person name="Pinto D."/>
            <person name="Vollmers J."/>
            <person name="Rivas-Marin E."/>
            <person name="Kohn T."/>
            <person name="Peeters S.H."/>
            <person name="Heuer A."/>
            <person name="Rast P."/>
            <person name="Oberbeckmann S."/>
            <person name="Bunk B."/>
            <person name="Jeske O."/>
            <person name="Meyerdierks A."/>
            <person name="Storesund J.E."/>
            <person name="Kallscheuer N."/>
            <person name="Luecker S."/>
            <person name="Lage O.M."/>
            <person name="Pohl T."/>
            <person name="Merkel B.J."/>
            <person name="Hornburger P."/>
            <person name="Mueller R.-W."/>
            <person name="Bruemmer F."/>
            <person name="Labrenz M."/>
            <person name="Spormann A.M."/>
            <person name="Op den Camp H."/>
            <person name="Overmann J."/>
            <person name="Amann R."/>
            <person name="Jetten M.S.M."/>
            <person name="Mascher T."/>
            <person name="Medema M.H."/>
            <person name="Devos D.P."/>
            <person name="Kaster A.-K."/>
            <person name="Ovreas L."/>
            <person name="Rohde M."/>
            <person name="Galperin M.Y."/>
            <person name="Jogler C."/>
        </authorList>
    </citation>
    <scope>NUCLEOTIDE SEQUENCE [LARGE SCALE GENOMIC DNA]</scope>
    <source>
        <strain evidence="3 4">Mal33</strain>
    </source>
</reference>
<dbReference type="AlphaFoldDB" id="A0A518IND2"/>
<evidence type="ECO:0000259" key="2">
    <source>
        <dbReference type="SMART" id="SM00460"/>
    </source>
</evidence>
<dbReference type="SMART" id="SM00460">
    <property type="entry name" value="TGc"/>
    <property type="match status" value="1"/>
</dbReference>
<dbReference type="Proteomes" id="UP000316770">
    <property type="component" value="Chromosome"/>
</dbReference>